<organism evidence="3 4">
    <name type="scientific">Tritrichomonas musculus</name>
    <dbReference type="NCBI Taxonomy" id="1915356"/>
    <lineage>
        <taxon>Eukaryota</taxon>
        <taxon>Metamonada</taxon>
        <taxon>Parabasalia</taxon>
        <taxon>Tritrichomonadida</taxon>
        <taxon>Tritrichomonadidae</taxon>
        <taxon>Tritrichomonas</taxon>
    </lineage>
</organism>
<keyword evidence="4" id="KW-1185">Reference proteome</keyword>
<protein>
    <submittedName>
        <fullName evidence="3">Uncharacterized protein</fullName>
    </submittedName>
</protein>
<evidence type="ECO:0000256" key="1">
    <source>
        <dbReference type="SAM" id="Coils"/>
    </source>
</evidence>
<feature type="coiled-coil region" evidence="1">
    <location>
        <begin position="184"/>
        <end position="211"/>
    </location>
</feature>
<feature type="coiled-coil region" evidence="1">
    <location>
        <begin position="54"/>
        <end position="88"/>
    </location>
</feature>
<name>A0ABR2KB46_9EUKA</name>
<reference evidence="3 4" key="1">
    <citation type="submission" date="2024-04" db="EMBL/GenBank/DDBJ databases">
        <title>Tritrichomonas musculus Genome.</title>
        <authorList>
            <person name="Alves-Ferreira E."/>
            <person name="Grigg M."/>
            <person name="Lorenzi H."/>
            <person name="Galac M."/>
        </authorList>
    </citation>
    <scope>NUCLEOTIDE SEQUENCE [LARGE SCALE GENOMIC DNA]</scope>
    <source>
        <strain evidence="3 4">EAF2021</strain>
    </source>
</reference>
<evidence type="ECO:0000313" key="4">
    <source>
        <dbReference type="Proteomes" id="UP001470230"/>
    </source>
</evidence>
<evidence type="ECO:0000313" key="3">
    <source>
        <dbReference type="EMBL" id="KAK8888078.1"/>
    </source>
</evidence>
<dbReference type="Proteomes" id="UP001470230">
    <property type="component" value="Unassembled WGS sequence"/>
</dbReference>
<sequence>MRRNPPLSSETISSSNGGSSKSPSTPTYSSIETPVRKKIIFNTPESPMFTTADKEKIHKQKSDYEVEIAALTQRRNQLRVELKKVRSNFVTQGELTFLKAETRNHASSSNSEEIKDLMNTFVEMVREISACQAQCSILEQKIKDVAKQRAQIVSESQDIVNCLDFSELKPFLPKLPQHNWSPHTEKEELEIQRAQQRLKGIQQELIECENTIQNPNPKYKESALEIARSSEYQWQLKSVGTIIIRNEIQRLQRAVATSDSEIKKLQAIIQEEQKKLSDTQLQQQKEEAEAFSRFTHGKEEFEKNIQITDDEINQINLRIRSASESYDQIMEDLRKIDEQKNNVNINNNYDEEKSDGYDSDSSNDGLAMQNEQILYQQLIKTKHDLSQEVGNLRTQVNKAKKKAKLKESKILADIKKLKSKYQSYQTILQRSSIQMNQLDSSSVTDEIQSLIEKIDNSLTELHSVINQ</sequence>
<gene>
    <name evidence="3" type="ORF">M9Y10_039138</name>
</gene>
<feature type="coiled-coil region" evidence="1">
    <location>
        <begin position="375"/>
        <end position="409"/>
    </location>
</feature>
<proteinExistence type="predicted"/>
<feature type="coiled-coil region" evidence="1">
    <location>
        <begin position="248"/>
        <end position="346"/>
    </location>
</feature>
<feature type="compositionally biased region" description="Low complexity" evidence="2">
    <location>
        <begin position="8"/>
        <end position="31"/>
    </location>
</feature>
<keyword evidence="1" id="KW-0175">Coiled coil</keyword>
<feature type="region of interest" description="Disordered" evidence="2">
    <location>
        <begin position="1"/>
        <end position="37"/>
    </location>
</feature>
<comment type="caution">
    <text evidence="3">The sequence shown here is derived from an EMBL/GenBank/DDBJ whole genome shotgun (WGS) entry which is preliminary data.</text>
</comment>
<evidence type="ECO:0000256" key="2">
    <source>
        <dbReference type="SAM" id="MobiDB-lite"/>
    </source>
</evidence>
<accession>A0ABR2KB46</accession>
<dbReference type="EMBL" id="JAPFFF010000006">
    <property type="protein sequence ID" value="KAK8888078.1"/>
    <property type="molecule type" value="Genomic_DNA"/>
</dbReference>